<dbReference type="EMBL" id="JALLBG020000010">
    <property type="protein sequence ID" value="KAL3772478.1"/>
    <property type="molecule type" value="Genomic_DNA"/>
</dbReference>
<dbReference type="AlphaFoldDB" id="A0ABD3NAS3"/>
<dbReference type="Proteomes" id="UP001530293">
    <property type="component" value="Unassembled WGS sequence"/>
</dbReference>
<feature type="region of interest" description="Disordered" evidence="1">
    <location>
        <begin position="334"/>
        <end position="375"/>
    </location>
</feature>
<feature type="region of interest" description="Disordered" evidence="1">
    <location>
        <begin position="150"/>
        <end position="198"/>
    </location>
</feature>
<comment type="caution">
    <text evidence="2">The sequence shown here is derived from an EMBL/GenBank/DDBJ whole genome shotgun (WGS) entry which is preliminary data.</text>
</comment>
<feature type="compositionally biased region" description="Low complexity" evidence="1">
    <location>
        <begin position="173"/>
        <end position="196"/>
    </location>
</feature>
<dbReference type="Pfam" id="PF15135">
    <property type="entry name" value="UPF0515"/>
    <property type="match status" value="1"/>
</dbReference>
<keyword evidence="3" id="KW-1185">Reference proteome</keyword>
<proteinExistence type="predicted"/>
<organism evidence="2 3">
    <name type="scientific">Discostella pseudostelligera</name>
    <dbReference type="NCBI Taxonomy" id="259834"/>
    <lineage>
        <taxon>Eukaryota</taxon>
        <taxon>Sar</taxon>
        <taxon>Stramenopiles</taxon>
        <taxon>Ochrophyta</taxon>
        <taxon>Bacillariophyta</taxon>
        <taxon>Coscinodiscophyceae</taxon>
        <taxon>Thalassiosirophycidae</taxon>
        <taxon>Stephanodiscales</taxon>
        <taxon>Stephanodiscaceae</taxon>
        <taxon>Discostella</taxon>
    </lineage>
</organism>
<name>A0ABD3NAS3_9STRA</name>
<dbReference type="InterPro" id="IPR026795">
    <property type="entry name" value="SHFL"/>
</dbReference>
<sequence length="506" mass="55298">MTSQEGFPTPLEIKVLAEDYGYTERRPEASSTLFFQLDIPAATPEHPTLINIYYTTRGIMTKLHHPSTGRYNELWRVSAYDSLESLAMLFEDPRTHTGKGYRDVKNKPKVRGCVKCGYSKLRNEYNEDMWKSGPHKSICRQCCQGENKDAGVNAKVEGGNTNGTSNGKKKKQQANNNGGSNKNGNANNNSSNNNNNHSIAPTVLSEAALREHNRTTSGGVGGGGGGVERRQFNCPICPTEGRGKHVFFKNVPVNKPICKCPKCKKIKSGDCERLYPIPRGEEKGYGLFRCTNCKSTWGSSRAIGNIGQQCAVCLLAGNPGQYMKPFRMEVTKNKGGGGGIAGGGARPAGRYGARRKPREPIREEEEVDGSYTPLDRARFQNRSGSAPAGGQSFEWVQENITTPRNTSDDTASQAAATLSAYKTANTHQCEGCVTGICRSRKMPISGVHDVHDGDTVSTSGSFVTNSEVDKTEFVDRDFDFDDWDEEDDGTGDVWVTMGKNGKMLRG</sequence>
<evidence type="ECO:0000313" key="2">
    <source>
        <dbReference type="EMBL" id="KAL3772478.1"/>
    </source>
</evidence>
<reference evidence="2 3" key="1">
    <citation type="submission" date="2024-10" db="EMBL/GenBank/DDBJ databases">
        <title>Updated reference genomes for cyclostephanoid diatoms.</title>
        <authorList>
            <person name="Roberts W.R."/>
            <person name="Alverson A.J."/>
        </authorList>
    </citation>
    <scope>NUCLEOTIDE SEQUENCE [LARGE SCALE GENOMIC DNA]</scope>
    <source>
        <strain evidence="2 3">AJA232-27</strain>
    </source>
</reference>
<gene>
    <name evidence="2" type="ORF">ACHAWU_000040</name>
</gene>
<accession>A0ABD3NAS3</accession>
<feature type="compositionally biased region" description="Gly residues" evidence="1">
    <location>
        <begin position="334"/>
        <end position="346"/>
    </location>
</feature>
<evidence type="ECO:0000256" key="1">
    <source>
        <dbReference type="SAM" id="MobiDB-lite"/>
    </source>
</evidence>
<evidence type="ECO:0000313" key="3">
    <source>
        <dbReference type="Proteomes" id="UP001530293"/>
    </source>
</evidence>
<protein>
    <submittedName>
        <fullName evidence="2">Uncharacterized protein</fullName>
    </submittedName>
</protein>